<dbReference type="STRING" id="409849.ENSPMGP00000013677"/>
<evidence type="ECO:0000313" key="2">
    <source>
        <dbReference type="Ensembl" id="ENSPMGP00000013677.1"/>
    </source>
</evidence>
<reference evidence="2" key="1">
    <citation type="submission" date="2025-08" db="UniProtKB">
        <authorList>
            <consortium name="Ensembl"/>
        </authorList>
    </citation>
    <scope>IDENTIFICATION</scope>
</reference>
<dbReference type="PANTHER" id="PTHR23187:SF3">
    <property type="entry name" value="SUMO-INTERACTING MOTIF-CONTAINING PROTEIN 1"/>
    <property type="match status" value="1"/>
</dbReference>
<name>A0A3B4A9F1_9GOBI</name>
<evidence type="ECO:0000256" key="1">
    <source>
        <dbReference type="SAM" id="MobiDB-lite"/>
    </source>
</evidence>
<accession>A0A3B4A9F1</accession>
<dbReference type="Ensembl" id="ENSPMGT00000014599.1">
    <property type="protein sequence ID" value="ENSPMGP00000013677.1"/>
    <property type="gene ID" value="ENSPMGG00000011242.1"/>
</dbReference>
<dbReference type="InterPro" id="IPR052119">
    <property type="entry name" value="ElonginBC-PRC2_ViralRestrict"/>
</dbReference>
<evidence type="ECO:0000313" key="3">
    <source>
        <dbReference type="Proteomes" id="UP000261520"/>
    </source>
</evidence>
<sequence>METRQSNSCQGQVTGSHQTPSLAQCSRTDHFHQEHQISQLTQNTDEHSSIPSPACASSPSIPFGTLTVQTAFTQSRHSSTSDDVHCISKSDCPNMTELLKPLHDEIYPEGTLQLLSDLLQPGYYPPKDITLHLLKEILLNPRSPHHHCVQAFSLLMKTQRHHIADKWSISWDWEMLSNAMENKELCPRSMRMFLDYVVLTLEDDFKTKQSTSALYQSIAKAMLKICSDFFFTYACNSSLILPCCTTENRAEYVIDNFTLCRMVVLFQKMLSLALEVDCSPAICSAKLSQELFHMLISTVALRPHRMLLLESLQSKRLRCKLLEHVLDYSCPVKTSVPMSLSLLLHFLKNCTLSPDPGDGTEKWRRWEELINHLWMLFAFSPSRLKALYIKEALTHSHTFIHY</sequence>
<dbReference type="AlphaFoldDB" id="A0A3B4A9F1"/>
<feature type="region of interest" description="Disordered" evidence="1">
    <location>
        <begin position="1"/>
        <end position="57"/>
    </location>
</feature>
<dbReference type="GO" id="GO:0032184">
    <property type="term" value="F:SUMO polymer binding"/>
    <property type="evidence" value="ECO:0007669"/>
    <property type="project" value="TreeGrafter"/>
</dbReference>
<keyword evidence="3" id="KW-1185">Reference proteome</keyword>
<reference evidence="2" key="2">
    <citation type="submission" date="2025-09" db="UniProtKB">
        <authorList>
            <consortium name="Ensembl"/>
        </authorList>
    </citation>
    <scope>IDENTIFICATION</scope>
</reference>
<dbReference type="PANTHER" id="PTHR23187">
    <property type="entry name" value="FLJ44216 PROTEIN-RELATED"/>
    <property type="match status" value="1"/>
</dbReference>
<feature type="compositionally biased region" description="Polar residues" evidence="1">
    <location>
        <begin position="1"/>
        <end position="26"/>
    </location>
</feature>
<dbReference type="Proteomes" id="UP000261520">
    <property type="component" value="Unplaced"/>
</dbReference>
<proteinExistence type="predicted"/>
<organism evidence="2 3">
    <name type="scientific">Periophthalmus magnuspinnatus</name>
    <dbReference type="NCBI Taxonomy" id="409849"/>
    <lineage>
        <taxon>Eukaryota</taxon>
        <taxon>Metazoa</taxon>
        <taxon>Chordata</taxon>
        <taxon>Craniata</taxon>
        <taxon>Vertebrata</taxon>
        <taxon>Euteleostomi</taxon>
        <taxon>Actinopterygii</taxon>
        <taxon>Neopterygii</taxon>
        <taxon>Teleostei</taxon>
        <taxon>Neoteleostei</taxon>
        <taxon>Acanthomorphata</taxon>
        <taxon>Gobiaria</taxon>
        <taxon>Gobiiformes</taxon>
        <taxon>Gobioidei</taxon>
        <taxon>Gobiidae</taxon>
        <taxon>Oxudercinae</taxon>
        <taxon>Periophthalmus</taxon>
    </lineage>
</organism>
<protein>
    <submittedName>
        <fullName evidence="2">Uncharacterized protein</fullName>
    </submittedName>
</protein>